<dbReference type="Gene3D" id="4.10.320.30">
    <property type="match status" value="1"/>
</dbReference>
<dbReference type="GO" id="GO:0000785">
    <property type="term" value="C:chromatin"/>
    <property type="evidence" value="ECO:0007669"/>
    <property type="project" value="TreeGrafter"/>
</dbReference>
<keyword evidence="11" id="KW-0804">Transcription</keyword>
<dbReference type="GO" id="GO:0003682">
    <property type="term" value="F:chromatin binding"/>
    <property type="evidence" value="ECO:0007669"/>
    <property type="project" value="TreeGrafter"/>
</dbReference>
<dbReference type="EC" id="2.3.1.48" evidence="3 14"/>
<dbReference type="GO" id="GO:0008270">
    <property type="term" value="F:zinc ion binding"/>
    <property type="evidence" value="ECO:0007669"/>
    <property type="project" value="UniProtKB-KW"/>
</dbReference>
<evidence type="ECO:0000256" key="10">
    <source>
        <dbReference type="ARBA" id="ARBA00023015"/>
    </source>
</evidence>
<dbReference type="PROSITE" id="PS51802">
    <property type="entry name" value="ZF_CCHHC"/>
    <property type="match status" value="1"/>
</dbReference>
<dbReference type="AlphaFoldDB" id="A0AAV2TKX2"/>
<feature type="domain" description="MYST-type HAT" evidence="17">
    <location>
        <begin position="458"/>
        <end position="743"/>
    </location>
</feature>
<keyword evidence="12 14" id="KW-0539">Nucleus</keyword>
<evidence type="ECO:0000256" key="11">
    <source>
        <dbReference type="ARBA" id="ARBA00023163"/>
    </source>
</evidence>
<organism evidence="18 19">
    <name type="scientific">Calicophoron daubneyi</name>
    <name type="common">Rumen fluke</name>
    <name type="synonym">Paramphistomum daubneyi</name>
    <dbReference type="NCBI Taxonomy" id="300641"/>
    <lineage>
        <taxon>Eukaryota</taxon>
        <taxon>Metazoa</taxon>
        <taxon>Spiralia</taxon>
        <taxon>Lophotrochozoa</taxon>
        <taxon>Platyhelminthes</taxon>
        <taxon>Trematoda</taxon>
        <taxon>Digenea</taxon>
        <taxon>Plagiorchiida</taxon>
        <taxon>Pronocephalata</taxon>
        <taxon>Paramphistomoidea</taxon>
        <taxon>Paramphistomidae</taxon>
        <taxon>Calicophoron</taxon>
    </lineage>
</organism>
<feature type="signal peptide" evidence="16">
    <location>
        <begin position="1"/>
        <end position="20"/>
    </location>
</feature>
<evidence type="ECO:0000256" key="13">
    <source>
        <dbReference type="PIRSR" id="PIRSR602717-51"/>
    </source>
</evidence>
<keyword evidence="16" id="KW-0732">Signal</keyword>
<reference evidence="18" key="1">
    <citation type="submission" date="2024-06" db="EMBL/GenBank/DDBJ databases">
        <authorList>
            <person name="Liu X."/>
            <person name="Lenzi L."/>
            <person name="Haldenby T S."/>
            <person name="Uol C."/>
        </authorList>
    </citation>
    <scope>NUCLEOTIDE SEQUENCE</scope>
</reference>
<feature type="region of interest" description="Disordered" evidence="15">
    <location>
        <begin position="346"/>
        <end position="365"/>
    </location>
</feature>
<accession>A0AAV2TKX2</accession>
<proteinExistence type="inferred from homology"/>
<dbReference type="Pfam" id="PF01853">
    <property type="entry name" value="MOZ_SAS"/>
    <property type="match status" value="1"/>
</dbReference>
<dbReference type="PANTHER" id="PTHR10615:SF161">
    <property type="entry name" value="HISTONE ACETYLTRANSFERASE KAT7"/>
    <property type="match status" value="1"/>
</dbReference>
<dbReference type="Proteomes" id="UP001497525">
    <property type="component" value="Unassembled WGS sequence"/>
</dbReference>
<evidence type="ECO:0000256" key="5">
    <source>
        <dbReference type="ARBA" id="ARBA00022723"/>
    </source>
</evidence>
<evidence type="ECO:0000256" key="1">
    <source>
        <dbReference type="ARBA" id="ARBA00004123"/>
    </source>
</evidence>
<dbReference type="SUPFAM" id="SSF55729">
    <property type="entry name" value="Acyl-CoA N-acyltransferases (Nat)"/>
    <property type="match status" value="1"/>
</dbReference>
<feature type="chain" id="PRO_5043999475" description="Histone acetyltransferase" evidence="16">
    <location>
        <begin position="21"/>
        <end position="778"/>
    </location>
</feature>
<dbReference type="GO" id="GO:0004402">
    <property type="term" value="F:histone acetyltransferase activity"/>
    <property type="evidence" value="ECO:0007669"/>
    <property type="project" value="InterPro"/>
</dbReference>
<feature type="active site" description="Proton donor/acceptor" evidence="13">
    <location>
        <position position="645"/>
    </location>
</feature>
<evidence type="ECO:0000256" key="12">
    <source>
        <dbReference type="ARBA" id="ARBA00023242"/>
    </source>
</evidence>
<dbReference type="GO" id="GO:0003712">
    <property type="term" value="F:transcription coregulator activity"/>
    <property type="evidence" value="ECO:0007669"/>
    <property type="project" value="TreeGrafter"/>
</dbReference>
<dbReference type="GO" id="GO:0005634">
    <property type="term" value="C:nucleus"/>
    <property type="evidence" value="ECO:0007669"/>
    <property type="project" value="UniProtKB-SubCell"/>
</dbReference>
<keyword evidence="9" id="KW-0007">Acetylation</keyword>
<dbReference type="InterPro" id="IPR002515">
    <property type="entry name" value="Znf_C2H2C"/>
</dbReference>
<keyword evidence="5" id="KW-0479">Metal-binding</keyword>
<dbReference type="PANTHER" id="PTHR10615">
    <property type="entry name" value="HISTONE ACETYLTRANSFERASE"/>
    <property type="match status" value="1"/>
</dbReference>
<sequence>MKVEWVKLLLLIHSIEVCTGTLWKSCKTCGDHAEAWKSCPAEDHNCQDNLKWDLIYCLRYTCNDFGTYDITNRRTYPGKINAKVNTIKLQSQLRCATFTPIDCCDPTSSSWLFECTFSGVPDETCRKPMRKSRTQRQFCLPLHLLEKLFLEYSHAEKILDPKPNKENLNPLSRQPNLKPFGGKKVRSAQEGDSRRRLLSTIPHSSSDVHQNSSNQLIFNGAYVHLHSFRCLDGISPVAGVVDEANHFYWMKKPFGGSKGRGRRKIVKSNQAIISWARKQKQKSLNPSACHATQRTTQFRCPLNDCCGFGHVNGLDITHVTLSGCPLFHNVCFEKWAEMRAREDGLVSPVRPTDNGHATAANTPEKSSKHIFMDRSHQFRTSKREPALDGLASQMEIYKFRCAQQRLICDKEREAKEHLLLCARIASQSGTENQSTASEHVHSLSPITSSGSTEHTGSALYQRIRSVIFGDWQIEPLYRSQYQSDIACLPTIYVCQYCLTPMRHEVAYSRHQLRCTWRFPPGDEIYRKENISFFEVDGERHPEYCQKLCLLTKLFLKHKTVYELDQVPSFLFYILTESNSEGFHIIGYFSKQKPDDTHDTGSNSVAYNNLSCILTLPQYQCHGYGRMLIELSYILSMLENRIGSPERPLSDLGLIIYRKYWRWEILTYLSHYQEKSIDIRTMSQELGIAIPDIVSTLLDMNMLAYFRTQYYIVNNKVEVDQLLFAMKPPDESKRIDKLCLHWTPHSIAPNSKSTRVPPTPKANTTPSVESGSTISVGSR</sequence>
<evidence type="ECO:0000256" key="16">
    <source>
        <dbReference type="SAM" id="SignalP"/>
    </source>
</evidence>
<dbReference type="InterPro" id="IPR002717">
    <property type="entry name" value="HAT_MYST-type"/>
</dbReference>
<gene>
    <name evidence="18" type="ORF">CDAUBV1_LOCUS11147</name>
</gene>
<dbReference type="EMBL" id="CAXLJL010000356">
    <property type="protein sequence ID" value="CAL5136849.1"/>
    <property type="molecule type" value="Genomic_DNA"/>
</dbReference>
<dbReference type="Gene3D" id="3.40.630.30">
    <property type="match status" value="1"/>
</dbReference>
<dbReference type="SUPFAM" id="SSF103637">
    <property type="entry name" value="CCHHC domain"/>
    <property type="match status" value="1"/>
</dbReference>
<dbReference type="InterPro" id="IPR050603">
    <property type="entry name" value="MYST_HAT"/>
</dbReference>
<dbReference type="PROSITE" id="PS51726">
    <property type="entry name" value="MYST_HAT"/>
    <property type="match status" value="1"/>
</dbReference>
<evidence type="ECO:0000256" key="3">
    <source>
        <dbReference type="ARBA" id="ARBA00013184"/>
    </source>
</evidence>
<feature type="compositionally biased region" description="Polar residues" evidence="15">
    <location>
        <begin position="166"/>
        <end position="175"/>
    </location>
</feature>
<dbReference type="InterPro" id="IPR040706">
    <property type="entry name" value="Zf-MYST"/>
</dbReference>
<dbReference type="Gene3D" id="3.30.60.60">
    <property type="entry name" value="N-acetyl transferase-like"/>
    <property type="match status" value="1"/>
</dbReference>
<keyword evidence="8" id="KW-0156">Chromatin regulator</keyword>
<dbReference type="InterPro" id="IPR016181">
    <property type="entry name" value="Acyl_CoA_acyltransferase"/>
</dbReference>
<evidence type="ECO:0000256" key="2">
    <source>
        <dbReference type="ARBA" id="ARBA00010107"/>
    </source>
</evidence>
<comment type="catalytic activity">
    <reaction evidence="14">
        <text>L-lysyl-[protein] + acetyl-CoA = N(6)-acetyl-L-lysyl-[protein] + CoA + H(+)</text>
        <dbReference type="Rhea" id="RHEA:45948"/>
        <dbReference type="Rhea" id="RHEA-COMP:9752"/>
        <dbReference type="Rhea" id="RHEA-COMP:10731"/>
        <dbReference type="ChEBI" id="CHEBI:15378"/>
        <dbReference type="ChEBI" id="CHEBI:29969"/>
        <dbReference type="ChEBI" id="CHEBI:57287"/>
        <dbReference type="ChEBI" id="CHEBI:57288"/>
        <dbReference type="ChEBI" id="CHEBI:61930"/>
        <dbReference type="EC" id="2.3.1.48"/>
    </reaction>
</comment>
<evidence type="ECO:0000313" key="18">
    <source>
        <dbReference type="EMBL" id="CAL5136849.1"/>
    </source>
</evidence>
<feature type="region of interest" description="Disordered" evidence="15">
    <location>
        <begin position="161"/>
        <end position="195"/>
    </location>
</feature>
<keyword evidence="4" id="KW-0808">Transferase</keyword>
<dbReference type="InterPro" id="IPR036060">
    <property type="entry name" value="Znf_C2H2C_sf"/>
</dbReference>
<dbReference type="Pfam" id="PF17772">
    <property type="entry name" value="zf-MYST"/>
    <property type="match status" value="1"/>
</dbReference>
<dbReference type="Gene3D" id="1.10.10.10">
    <property type="entry name" value="Winged helix-like DNA-binding domain superfamily/Winged helix DNA-binding domain"/>
    <property type="match status" value="1"/>
</dbReference>
<keyword evidence="10" id="KW-0805">Transcription regulation</keyword>
<dbReference type="InterPro" id="IPR036388">
    <property type="entry name" value="WH-like_DNA-bd_sf"/>
</dbReference>
<evidence type="ECO:0000256" key="9">
    <source>
        <dbReference type="ARBA" id="ARBA00022990"/>
    </source>
</evidence>
<evidence type="ECO:0000256" key="7">
    <source>
        <dbReference type="ARBA" id="ARBA00022833"/>
    </source>
</evidence>
<name>A0AAV2TKX2_CALDB</name>
<comment type="similarity">
    <text evidence="2 14">Belongs to the MYST (SAS/MOZ) family.</text>
</comment>
<keyword evidence="7" id="KW-0862">Zinc</keyword>
<comment type="caution">
    <text evidence="18">The sequence shown here is derived from an EMBL/GenBank/DDBJ whole genome shotgun (WGS) entry which is preliminary data.</text>
</comment>
<feature type="region of interest" description="Disordered" evidence="15">
    <location>
        <begin position="748"/>
        <end position="778"/>
    </location>
</feature>
<comment type="subcellular location">
    <subcellularLocation>
        <location evidence="1 14">Nucleus</location>
    </subcellularLocation>
</comment>
<keyword evidence="6" id="KW-0863">Zinc-finger</keyword>
<dbReference type="GO" id="GO:0006357">
    <property type="term" value="P:regulation of transcription by RNA polymerase II"/>
    <property type="evidence" value="ECO:0007669"/>
    <property type="project" value="TreeGrafter"/>
</dbReference>
<evidence type="ECO:0000313" key="19">
    <source>
        <dbReference type="Proteomes" id="UP001497525"/>
    </source>
</evidence>
<evidence type="ECO:0000256" key="15">
    <source>
        <dbReference type="SAM" id="MobiDB-lite"/>
    </source>
</evidence>
<protein>
    <recommendedName>
        <fullName evidence="3 14">Histone acetyltransferase</fullName>
        <ecNumber evidence="3 14">2.3.1.48</ecNumber>
    </recommendedName>
</protein>
<evidence type="ECO:0000259" key="17">
    <source>
        <dbReference type="PROSITE" id="PS51726"/>
    </source>
</evidence>
<evidence type="ECO:0000256" key="6">
    <source>
        <dbReference type="ARBA" id="ARBA00022771"/>
    </source>
</evidence>
<evidence type="ECO:0000256" key="14">
    <source>
        <dbReference type="RuleBase" id="RU361211"/>
    </source>
</evidence>
<evidence type="ECO:0000256" key="8">
    <source>
        <dbReference type="ARBA" id="ARBA00022853"/>
    </source>
</evidence>
<evidence type="ECO:0000256" key="4">
    <source>
        <dbReference type="ARBA" id="ARBA00022679"/>
    </source>
</evidence>